<dbReference type="Pfam" id="PF00126">
    <property type="entry name" value="HTH_1"/>
    <property type="match status" value="1"/>
</dbReference>
<comment type="similarity">
    <text evidence="1">Belongs to the LysR transcriptional regulatory family.</text>
</comment>
<name>A0A2K9HF34_9LACO</name>
<evidence type="ECO:0000256" key="2">
    <source>
        <dbReference type="ARBA" id="ARBA00023015"/>
    </source>
</evidence>
<dbReference type="RefSeq" id="WP_057739559.1">
    <property type="nucleotide sequence ID" value="NZ_AZDQ01000043.1"/>
</dbReference>
<dbReference type="KEGG" id="lali:LA20249_02685"/>
<dbReference type="InterPro" id="IPR000847">
    <property type="entry name" value="LysR_HTH_N"/>
</dbReference>
<dbReference type="AlphaFoldDB" id="A0A2K9HF34"/>
<dbReference type="Gene3D" id="1.10.10.10">
    <property type="entry name" value="Winged helix-like DNA-binding domain superfamily/Winged helix DNA-binding domain"/>
    <property type="match status" value="1"/>
</dbReference>
<keyword evidence="3" id="KW-0238">DNA-binding</keyword>
<evidence type="ECO:0000256" key="3">
    <source>
        <dbReference type="ARBA" id="ARBA00023125"/>
    </source>
</evidence>
<accession>A0A2K9HF34</accession>
<dbReference type="GO" id="GO:0032993">
    <property type="term" value="C:protein-DNA complex"/>
    <property type="evidence" value="ECO:0007669"/>
    <property type="project" value="TreeGrafter"/>
</dbReference>
<keyword evidence="7" id="KW-1185">Reference proteome</keyword>
<evidence type="ECO:0000256" key="1">
    <source>
        <dbReference type="ARBA" id="ARBA00009437"/>
    </source>
</evidence>
<proteinExistence type="inferred from homology"/>
<feature type="domain" description="HTH lysR-type" evidence="5">
    <location>
        <begin position="2"/>
        <end position="59"/>
    </location>
</feature>
<dbReference type="PANTHER" id="PTHR30346">
    <property type="entry name" value="TRANSCRIPTIONAL DUAL REGULATOR HCAR-RELATED"/>
    <property type="match status" value="1"/>
</dbReference>
<keyword evidence="2" id="KW-0805">Transcription regulation</keyword>
<dbReference type="GO" id="GO:0003700">
    <property type="term" value="F:DNA-binding transcription factor activity"/>
    <property type="evidence" value="ECO:0007669"/>
    <property type="project" value="InterPro"/>
</dbReference>
<dbReference type="PROSITE" id="PS50931">
    <property type="entry name" value="HTH_LYSR"/>
    <property type="match status" value="1"/>
</dbReference>
<dbReference type="GO" id="GO:0003677">
    <property type="term" value="F:DNA binding"/>
    <property type="evidence" value="ECO:0007669"/>
    <property type="project" value="UniProtKB-KW"/>
</dbReference>
<sequence length="302" mass="34013">MLELSTLNIFNTVVESGSFSSASIKLFMSTPAVLHRMNEMENSLGVSLFLRNSQGVTLTKPGEVLYANSKQLLHQSEYIVDLVKKSALKTNLTIRIGSAFINPVNNLNGLWDKMAARLPQYHLQFIPLENDNFKFPDTYNNMGKKVDILFSPYGMSSVQDKINFIEIGHFHFTIMMHANDPLTNKEKITLGDLNGATVDMMPTGISKKVDNIYQEIERQNLNIKISKIDAHYTINTFNKFSESGQYLLSLSCWNDILPGLVSRPLAIPYSIPYGFITTNKPDANLKLFLKILQSEVHAVNQS</sequence>
<protein>
    <recommendedName>
        <fullName evidence="5">HTH lysR-type domain-containing protein</fullName>
    </recommendedName>
</protein>
<gene>
    <name evidence="6" type="ORF">LA20249_02685</name>
</gene>
<dbReference type="STRING" id="1423720.FC67_GL001815"/>
<dbReference type="Proteomes" id="UP000234653">
    <property type="component" value="Chromosome"/>
</dbReference>
<dbReference type="InterPro" id="IPR036390">
    <property type="entry name" value="WH_DNA-bd_sf"/>
</dbReference>
<dbReference type="SUPFAM" id="SSF46785">
    <property type="entry name" value="Winged helix' DNA-binding domain"/>
    <property type="match status" value="1"/>
</dbReference>
<reference evidence="6 7" key="1">
    <citation type="submission" date="2016-12" db="EMBL/GenBank/DDBJ databases">
        <title>The whole genome sequencing and assembly of Lactobacillus alimentarius DSM 20249T strain.</title>
        <authorList>
            <person name="Lee Y.-J."/>
            <person name="Yi H."/>
            <person name="Bahn Y.-S."/>
            <person name="Kim J.F."/>
            <person name="Lee D.-W."/>
        </authorList>
    </citation>
    <scope>NUCLEOTIDE SEQUENCE [LARGE SCALE GENOMIC DNA]</scope>
    <source>
        <strain evidence="6 7">DSM 20249</strain>
    </source>
</reference>
<evidence type="ECO:0000256" key="4">
    <source>
        <dbReference type="ARBA" id="ARBA00023163"/>
    </source>
</evidence>
<dbReference type="PANTHER" id="PTHR30346:SF28">
    <property type="entry name" value="HTH-TYPE TRANSCRIPTIONAL REGULATOR CYNR"/>
    <property type="match status" value="1"/>
</dbReference>
<organism evidence="6 7">
    <name type="scientific">Companilactobacillus alimentarius DSM 20249</name>
    <dbReference type="NCBI Taxonomy" id="1423720"/>
    <lineage>
        <taxon>Bacteria</taxon>
        <taxon>Bacillati</taxon>
        <taxon>Bacillota</taxon>
        <taxon>Bacilli</taxon>
        <taxon>Lactobacillales</taxon>
        <taxon>Lactobacillaceae</taxon>
        <taxon>Companilactobacillus</taxon>
    </lineage>
</organism>
<dbReference type="InterPro" id="IPR036388">
    <property type="entry name" value="WH-like_DNA-bd_sf"/>
</dbReference>
<keyword evidence="4" id="KW-0804">Transcription</keyword>
<dbReference type="EMBL" id="CP018867">
    <property type="protein sequence ID" value="AUI71170.1"/>
    <property type="molecule type" value="Genomic_DNA"/>
</dbReference>
<evidence type="ECO:0000259" key="5">
    <source>
        <dbReference type="PROSITE" id="PS50931"/>
    </source>
</evidence>
<evidence type="ECO:0000313" key="7">
    <source>
        <dbReference type="Proteomes" id="UP000234653"/>
    </source>
</evidence>
<evidence type="ECO:0000313" key="6">
    <source>
        <dbReference type="EMBL" id="AUI71170.1"/>
    </source>
</evidence>